<sequence>MTRPGTPYLSGRRDLLRLGAGLGAAAATAPFAGSAQAQDFAGRTIEFVIPFAEAGGSDVWARFMAPYLAKHLPGRPNVIVRNVPGGGSITGTNTFYQRARPDGLSFIGTSGSTQFPYLLGDPRVRYDYTKMIPTYVSPTGGVVYLPKSLGIENASQLGRLRDRELVYGSQGATSLDLVPMLAFRLLGLNVRFVFGMRGRGEARLGLMRGEITIDYQTSSAFLTQVMPLVQAGTAVPMFSYGVLDGQGNVQRDPSFPDLPHFVEVYEMLNGRKPSGVEFDAYLAFFASGFAGQKPALLPQGTPANIVAAYKKAFADAVADPELQARKGDVLGEYKQAVGDDVDAVYRVATSIKPEARAWVRNFLTTNHNVRF</sequence>
<dbReference type="PROSITE" id="PS51318">
    <property type="entry name" value="TAT"/>
    <property type="match status" value="1"/>
</dbReference>
<protein>
    <submittedName>
        <fullName evidence="2">Tricarboxylate transporter</fullName>
    </submittedName>
</protein>
<keyword evidence="3" id="KW-1185">Reference proteome</keyword>
<evidence type="ECO:0000256" key="1">
    <source>
        <dbReference type="ARBA" id="ARBA00006987"/>
    </source>
</evidence>
<dbReference type="InterPro" id="IPR005064">
    <property type="entry name" value="BUG"/>
</dbReference>
<name>A0ABX1DXJ0_9PROT</name>
<organism evidence="2 3">
    <name type="scientific">Falsiroseomonas selenitidurans</name>
    <dbReference type="NCBI Taxonomy" id="2716335"/>
    <lineage>
        <taxon>Bacteria</taxon>
        <taxon>Pseudomonadati</taxon>
        <taxon>Pseudomonadota</taxon>
        <taxon>Alphaproteobacteria</taxon>
        <taxon>Acetobacterales</taxon>
        <taxon>Roseomonadaceae</taxon>
        <taxon>Falsiroseomonas</taxon>
    </lineage>
</organism>
<comment type="caution">
    <text evidence="2">The sequence shown here is derived from an EMBL/GenBank/DDBJ whole genome shotgun (WGS) entry which is preliminary data.</text>
</comment>
<dbReference type="Pfam" id="PF03401">
    <property type="entry name" value="TctC"/>
    <property type="match status" value="1"/>
</dbReference>
<dbReference type="InterPro" id="IPR042100">
    <property type="entry name" value="Bug_dom1"/>
</dbReference>
<dbReference type="PANTHER" id="PTHR42928">
    <property type="entry name" value="TRICARBOXYLATE-BINDING PROTEIN"/>
    <property type="match status" value="1"/>
</dbReference>
<reference evidence="2 3" key="1">
    <citation type="submission" date="2020-03" db="EMBL/GenBank/DDBJ databases">
        <title>Roseomonas selenitidurans sp. nov. isolated from urban soil.</title>
        <authorList>
            <person name="Liu H."/>
        </authorList>
    </citation>
    <scope>NUCLEOTIDE SEQUENCE [LARGE SCALE GENOMIC DNA]</scope>
    <source>
        <strain evidence="2 3">BU-1</strain>
    </source>
</reference>
<evidence type="ECO:0000313" key="3">
    <source>
        <dbReference type="Proteomes" id="UP000787635"/>
    </source>
</evidence>
<accession>A0ABX1DXJ0</accession>
<dbReference type="Proteomes" id="UP000787635">
    <property type="component" value="Unassembled WGS sequence"/>
</dbReference>
<gene>
    <name evidence="2" type="ORF">HEQ75_02030</name>
</gene>
<dbReference type="Gene3D" id="3.40.190.10">
    <property type="entry name" value="Periplasmic binding protein-like II"/>
    <property type="match status" value="1"/>
</dbReference>
<evidence type="ECO:0000313" key="2">
    <source>
        <dbReference type="EMBL" id="NKC29624.1"/>
    </source>
</evidence>
<dbReference type="Gene3D" id="3.40.190.150">
    <property type="entry name" value="Bordetella uptake gene, domain 1"/>
    <property type="match status" value="1"/>
</dbReference>
<proteinExistence type="inferred from homology"/>
<dbReference type="RefSeq" id="WP_168027250.1">
    <property type="nucleotide sequence ID" value="NZ_JAAVNE010000002.1"/>
</dbReference>
<dbReference type="EMBL" id="JAAVNE010000002">
    <property type="protein sequence ID" value="NKC29624.1"/>
    <property type="molecule type" value="Genomic_DNA"/>
</dbReference>
<comment type="similarity">
    <text evidence="1">Belongs to the UPF0065 (bug) family.</text>
</comment>
<dbReference type="InterPro" id="IPR006311">
    <property type="entry name" value="TAT_signal"/>
</dbReference>
<dbReference type="PANTHER" id="PTHR42928:SF5">
    <property type="entry name" value="BLR1237 PROTEIN"/>
    <property type="match status" value="1"/>
</dbReference>